<accession>A0A9D2MID3</accession>
<dbReference type="AlphaFoldDB" id="A0A9D2MID3"/>
<dbReference type="GO" id="GO:0016757">
    <property type="term" value="F:glycosyltransferase activity"/>
    <property type="evidence" value="ECO:0007669"/>
    <property type="project" value="UniProtKB-KW"/>
</dbReference>
<keyword evidence="3" id="KW-0808">Transferase</keyword>
<dbReference type="SUPFAM" id="SSF53448">
    <property type="entry name" value="Nucleotide-diphospho-sugar transferases"/>
    <property type="match status" value="1"/>
</dbReference>
<proteinExistence type="inferred from homology"/>
<evidence type="ECO:0000313" key="6">
    <source>
        <dbReference type="Proteomes" id="UP000823877"/>
    </source>
</evidence>
<evidence type="ECO:0000313" key="5">
    <source>
        <dbReference type="EMBL" id="HJB74073.1"/>
    </source>
</evidence>
<evidence type="ECO:0000256" key="1">
    <source>
        <dbReference type="ARBA" id="ARBA00006739"/>
    </source>
</evidence>
<comment type="similarity">
    <text evidence="1">Belongs to the glycosyltransferase 2 family.</text>
</comment>
<dbReference type="PANTHER" id="PTHR43630">
    <property type="entry name" value="POLY-BETA-1,6-N-ACETYL-D-GLUCOSAMINE SYNTHASE"/>
    <property type="match status" value="1"/>
</dbReference>
<evidence type="ECO:0000256" key="3">
    <source>
        <dbReference type="ARBA" id="ARBA00022679"/>
    </source>
</evidence>
<organism evidence="5 6">
    <name type="scientific">Candidatus Eubacterium faecale</name>
    <dbReference type="NCBI Taxonomy" id="2838568"/>
    <lineage>
        <taxon>Bacteria</taxon>
        <taxon>Bacillati</taxon>
        <taxon>Bacillota</taxon>
        <taxon>Clostridia</taxon>
        <taxon>Eubacteriales</taxon>
        <taxon>Eubacteriaceae</taxon>
        <taxon>Eubacterium</taxon>
    </lineage>
</organism>
<dbReference type="EMBL" id="DWXN01000001">
    <property type="protein sequence ID" value="HJB74073.1"/>
    <property type="molecule type" value="Genomic_DNA"/>
</dbReference>
<feature type="domain" description="Glycosyltransferase 2-like" evidence="4">
    <location>
        <begin position="5"/>
        <end position="110"/>
    </location>
</feature>
<dbReference type="PANTHER" id="PTHR43630:SF1">
    <property type="entry name" value="POLY-BETA-1,6-N-ACETYL-D-GLUCOSAMINE SYNTHASE"/>
    <property type="match status" value="1"/>
</dbReference>
<dbReference type="InterPro" id="IPR001173">
    <property type="entry name" value="Glyco_trans_2-like"/>
</dbReference>
<keyword evidence="2" id="KW-0328">Glycosyltransferase</keyword>
<reference evidence="5" key="2">
    <citation type="submission" date="2021-04" db="EMBL/GenBank/DDBJ databases">
        <authorList>
            <person name="Gilroy R."/>
        </authorList>
    </citation>
    <scope>NUCLEOTIDE SEQUENCE</scope>
    <source>
        <strain evidence="5">CHK188-16595</strain>
    </source>
</reference>
<name>A0A9D2MID3_9FIRM</name>
<evidence type="ECO:0000256" key="2">
    <source>
        <dbReference type="ARBA" id="ARBA00022676"/>
    </source>
</evidence>
<dbReference type="Pfam" id="PF00535">
    <property type="entry name" value="Glycos_transf_2"/>
    <property type="match status" value="1"/>
</dbReference>
<evidence type="ECO:0000259" key="4">
    <source>
        <dbReference type="Pfam" id="PF00535"/>
    </source>
</evidence>
<sequence>MAELTILTPSFNRKKELHVLFDSLCCQSDKDFEWVIVDDGSTDGTFETAQVFRAHADFPVKYYQKENGGKHTALNFALKRINTPLVFIVDSDDRLTENAVRIIHEKYRAYKHETDLCGFSFLRQRANGAGYLTKPLQKDNIKSTYCERLNHGLEGDMAEVWYTEKLRAFPFPEFKGEKFLGEDTVWVKLSGKYKIRFFNQAVYISDYLNSGLTLNRRRHNIQSPNGCVARAQAFLDSDVDFKHKIKAMLQYFIYGRFAGRSQADLFKATQYKKLALLCAVPAQFLFEIWKRKFKTVKK</sequence>
<comment type="caution">
    <text evidence="5">The sequence shown here is derived from an EMBL/GenBank/DDBJ whole genome shotgun (WGS) entry which is preliminary data.</text>
</comment>
<protein>
    <submittedName>
        <fullName evidence="5">Glycosyltransferase family 2 protein</fullName>
    </submittedName>
</protein>
<dbReference type="Gene3D" id="3.90.550.10">
    <property type="entry name" value="Spore Coat Polysaccharide Biosynthesis Protein SpsA, Chain A"/>
    <property type="match status" value="1"/>
</dbReference>
<dbReference type="Proteomes" id="UP000823877">
    <property type="component" value="Unassembled WGS sequence"/>
</dbReference>
<dbReference type="CDD" id="cd00761">
    <property type="entry name" value="Glyco_tranf_GTA_type"/>
    <property type="match status" value="1"/>
</dbReference>
<gene>
    <name evidence="5" type="ORF">IAA37_00150</name>
</gene>
<dbReference type="InterPro" id="IPR029044">
    <property type="entry name" value="Nucleotide-diphossugar_trans"/>
</dbReference>
<reference evidence="5" key="1">
    <citation type="journal article" date="2021" name="PeerJ">
        <title>Extensive microbial diversity within the chicken gut microbiome revealed by metagenomics and culture.</title>
        <authorList>
            <person name="Gilroy R."/>
            <person name="Ravi A."/>
            <person name="Getino M."/>
            <person name="Pursley I."/>
            <person name="Horton D.L."/>
            <person name="Alikhan N.F."/>
            <person name="Baker D."/>
            <person name="Gharbi K."/>
            <person name="Hall N."/>
            <person name="Watson M."/>
            <person name="Adriaenssens E.M."/>
            <person name="Foster-Nyarko E."/>
            <person name="Jarju S."/>
            <person name="Secka A."/>
            <person name="Antonio M."/>
            <person name="Oren A."/>
            <person name="Chaudhuri R.R."/>
            <person name="La Ragione R."/>
            <person name="Hildebrand F."/>
            <person name="Pallen M.J."/>
        </authorList>
    </citation>
    <scope>NUCLEOTIDE SEQUENCE</scope>
    <source>
        <strain evidence="5">CHK188-16595</strain>
    </source>
</reference>